<comment type="caution">
    <text evidence="1">The sequence shown here is derived from an EMBL/GenBank/DDBJ whole genome shotgun (WGS) entry which is preliminary data.</text>
</comment>
<keyword evidence="2" id="KW-1185">Reference proteome</keyword>
<protein>
    <submittedName>
        <fullName evidence="1">Uncharacterized protein</fullName>
    </submittedName>
</protein>
<organism evidence="1 2">
    <name type="scientific">Nocardia uniformis</name>
    <dbReference type="NCBI Taxonomy" id="53432"/>
    <lineage>
        <taxon>Bacteria</taxon>
        <taxon>Bacillati</taxon>
        <taxon>Actinomycetota</taxon>
        <taxon>Actinomycetes</taxon>
        <taxon>Mycobacteriales</taxon>
        <taxon>Nocardiaceae</taxon>
        <taxon>Nocardia</taxon>
    </lineage>
</organism>
<reference evidence="1 2" key="1">
    <citation type="submission" date="2020-05" db="EMBL/GenBank/DDBJ databases">
        <title>MicrobeNet Type strains.</title>
        <authorList>
            <person name="Nicholson A.C."/>
        </authorList>
    </citation>
    <scope>NUCLEOTIDE SEQUENCE [LARGE SCALE GENOMIC DNA]</scope>
    <source>
        <strain evidence="1 2">JCM 3224</strain>
    </source>
</reference>
<gene>
    <name evidence="1" type="ORF">HLB23_09210</name>
</gene>
<name>A0A849C509_9NOCA</name>
<evidence type="ECO:0000313" key="2">
    <source>
        <dbReference type="Proteomes" id="UP000586827"/>
    </source>
</evidence>
<dbReference type="Proteomes" id="UP000586827">
    <property type="component" value="Unassembled WGS sequence"/>
</dbReference>
<dbReference type="AlphaFoldDB" id="A0A849C509"/>
<accession>A0A849C509</accession>
<proteinExistence type="predicted"/>
<dbReference type="RefSeq" id="WP_067518077.1">
    <property type="nucleotide sequence ID" value="NZ_JABELX010000003.1"/>
</dbReference>
<evidence type="ECO:0000313" key="1">
    <source>
        <dbReference type="EMBL" id="NNH70039.1"/>
    </source>
</evidence>
<dbReference type="EMBL" id="JABELX010000003">
    <property type="protein sequence ID" value="NNH70039.1"/>
    <property type="molecule type" value="Genomic_DNA"/>
</dbReference>
<sequence length="72" mass="7693">MIAIVWTFLIGLGIGGMAAWIILSLTATATAETHTATGRHDGWTVRSIVARIEQERLDADRTNSIGSSLHCG</sequence>